<organism evidence="2 3">
    <name type="scientific">Duganella rivi</name>
    <dbReference type="NCBI Taxonomy" id="2666083"/>
    <lineage>
        <taxon>Bacteria</taxon>
        <taxon>Pseudomonadati</taxon>
        <taxon>Pseudomonadota</taxon>
        <taxon>Betaproteobacteria</taxon>
        <taxon>Burkholderiales</taxon>
        <taxon>Oxalobacteraceae</taxon>
        <taxon>Telluria group</taxon>
        <taxon>Duganella</taxon>
    </lineage>
</organism>
<feature type="transmembrane region" description="Helical" evidence="1">
    <location>
        <begin position="151"/>
        <end position="173"/>
    </location>
</feature>
<dbReference type="EMBL" id="WWCK01000008">
    <property type="protein sequence ID" value="MYM70077.1"/>
    <property type="molecule type" value="Genomic_DNA"/>
</dbReference>
<feature type="transmembrane region" description="Helical" evidence="1">
    <location>
        <begin position="112"/>
        <end position="139"/>
    </location>
</feature>
<dbReference type="InterPro" id="IPR036259">
    <property type="entry name" value="MFS_trans_sf"/>
</dbReference>
<evidence type="ECO:0000256" key="1">
    <source>
        <dbReference type="SAM" id="Phobius"/>
    </source>
</evidence>
<name>A0A7X4GUR5_9BURK</name>
<evidence type="ECO:0008006" key="4">
    <source>
        <dbReference type="Google" id="ProtNLM"/>
    </source>
</evidence>
<feature type="transmembrane region" description="Helical" evidence="1">
    <location>
        <begin position="60"/>
        <end position="80"/>
    </location>
</feature>
<evidence type="ECO:0000313" key="3">
    <source>
        <dbReference type="Proteomes" id="UP000450012"/>
    </source>
</evidence>
<feature type="transmembrane region" description="Helical" evidence="1">
    <location>
        <begin position="185"/>
        <end position="206"/>
    </location>
</feature>
<dbReference type="Proteomes" id="UP000450012">
    <property type="component" value="Unassembled WGS sequence"/>
</dbReference>
<gene>
    <name evidence="2" type="ORF">GTP45_24960</name>
</gene>
<keyword evidence="1" id="KW-1133">Transmembrane helix</keyword>
<keyword evidence="1" id="KW-0472">Membrane</keyword>
<keyword evidence="3" id="KW-1185">Reference proteome</keyword>
<feature type="non-terminal residue" evidence="2">
    <location>
        <position position="1"/>
    </location>
</feature>
<accession>A0A7X4GUR5</accession>
<dbReference type="SUPFAM" id="SSF103473">
    <property type="entry name" value="MFS general substrate transporter"/>
    <property type="match status" value="1"/>
</dbReference>
<evidence type="ECO:0000313" key="2">
    <source>
        <dbReference type="EMBL" id="MYM70077.1"/>
    </source>
</evidence>
<protein>
    <recommendedName>
        <fullName evidence="4">MFS transporter</fullName>
    </recommendedName>
</protein>
<feature type="transmembrane region" description="Helical" evidence="1">
    <location>
        <begin position="24"/>
        <end position="48"/>
    </location>
</feature>
<feature type="transmembrane region" description="Helical" evidence="1">
    <location>
        <begin position="87"/>
        <end position="106"/>
    </location>
</feature>
<dbReference type="AlphaFoldDB" id="A0A7X4GUR5"/>
<proteinExistence type="predicted"/>
<keyword evidence="1" id="KW-0812">Transmembrane</keyword>
<comment type="caution">
    <text evidence="2">The sequence shown here is derived from an EMBL/GenBank/DDBJ whole genome shotgun (WGS) entry which is preliminary data.</text>
</comment>
<sequence>RPRPVAAAPLPPASAGRGLPAPMWLNISMSFAITLLVSCFGKVAPFYVAYTLHAAEWGAYVLPCAALGSAISQPAWTWVVLRAGRTVMLVAGAALLSVAAVCFWRFGEVLQVAVLAAFFIGASSSGMGMTLWAAFAGMVASHPGMSASKAYGWLTAALKVALACGGLGIGAALTRLDYRAAAGGLVELMSLPSAVAGLLIMLGLLLGRAGRFRHG</sequence>
<reference evidence="2 3" key="1">
    <citation type="submission" date="2019-12" db="EMBL/GenBank/DDBJ databases">
        <title>Novel species isolated from a subtropical stream in China.</title>
        <authorList>
            <person name="Lu H."/>
        </authorList>
    </citation>
    <scope>NUCLEOTIDE SEQUENCE [LARGE SCALE GENOMIC DNA]</scope>
    <source>
        <strain evidence="2 3">FT55W</strain>
    </source>
</reference>
<dbReference type="Gene3D" id="1.20.1250.20">
    <property type="entry name" value="MFS general substrate transporter like domains"/>
    <property type="match status" value="1"/>
</dbReference>